<evidence type="ECO:0000313" key="1">
    <source>
        <dbReference type="EMBL" id="GBP11290.1"/>
    </source>
</evidence>
<protein>
    <submittedName>
        <fullName evidence="1">Uncharacterized protein</fullName>
    </submittedName>
</protein>
<sequence>MRDPSSTRRLDPPLFEMQNQSFTRPVFPRFGLEFLGGLKVVDLEILIIERPDTANTQVNIATLTLLNSNYSYYGPTYQRAFRKAVAFLSDGINWASVVTHPTFDLQLLSFSQESRVIAFKGKTDRGGSASRSVDAGARRRCNAFTSPDTSPPGKCWRAVETPRPCRYHTTGRRARTTPATIDILLNLNYPSYHTSYAQNTTQTEARRRAQAEAPRTILNSVVSSSGGQFHTIQYL</sequence>
<dbReference type="AlphaFoldDB" id="A0A4C1TCH5"/>
<accession>A0A4C1TCH5</accession>
<dbReference type="Proteomes" id="UP000299102">
    <property type="component" value="Unassembled WGS sequence"/>
</dbReference>
<name>A0A4C1TCH5_EUMVA</name>
<comment type="caution">
    <text evidence="1">The sequence shown here is derived from an EMBL/GenBank/DDBJ whole genome shotgun (WGS) entry which is preliminary data.</text>
</comment>
<keyword evidence="2" id="KW-1185">Reference proteome</keyword>
<reference evidence="1 2" key="1">
    <citation type="journal article" date="2019" name="Commun. Biol.">
        <title>The bagworm genome reveals a unique fibroin gene that provides high tensile strength.</title>
        <authorList>
            <person name="Kono N."/>
            <person name="Nakamura H."/>
            <person name="Ohtoshi R."/>
            <person name="Tomita M."/>
            <person name="Numata K."/>
            <person name="Arakawa K."/>
        </authorList>
    </citation>
    <scope>NUCLEOTIDE SEQUENCE [LARGE SCALE GENOMIC DNA]</scope>
</reference>
<gene>
    <name evidence="1" type="ORF">EVAR_92830_1</name>
</gene>
<evidence type="ECO:0000313" key="2">
    <source>
        <dbReference type="Proteomes" id="UP000299102"/>
    </source>
</evidence>
<organism evidence="1 2">
    <name type="scientific">Eumeta variegata</name>
    <name type="common">Bagworm moth</name>
    <name type="synonym">Eumeta japonica</name>
    <dbReference type="NCBI Taxonomy" id="151549"/>
    <lineage>
        <taxon>Eukaryota</taxon>
        <taxon>Metazoa</taxon>
        <taxon>Ecdysozoa</taxon>
        <taxon>Arthropoda</taxon>
        <taxon>Hexapoda</taxon>
        <taxon>Insecta</taxon>
        <taxon>Pterygota</taxon>
        <taxon>Neoptera</taxon>
        <taxon>Endopterygota</taxon>
        <taxon>Lepidoptera</taxon>
        <taxon>Glossata</taxon>
        <taxon>Ditrysia</taxon>
        <taxon>Tineoidea</taxon>
        <taxon>Psychidae</taxon>
        <taxon>Oiketicinae</taxon>
        <taxon>Eumeta</taxon>
    </lineage>
</organism>
<dbReference type="EMBL" id="BGZK01000046">
    <property type="protein sequence ID" value="GBP11290.1"/>
    <property type="molecule type" value="Genomic_DNA"/>
</dbReference>
<proteinExistence type="predicted"/>